<name>A0A0K1LP59_9CAUD</name>
<evidence type="ECO:0000313" key="2">
    <source>
        <dbReference type="Proteomes" id="UP000203408"/>
    </source>
</evidence>
<dbReference type="KEGG" id="vg:26613244"/>
<dbReference type="RefSeq" id="YP_009194306.1">
    <property type="nucleotide sequence ID" value="NC_028750.1"/>
</dbReference>
<keyword evidence="2" id="KW-1185">Reference proteome</keyword>
<dbReference type="GeneID" id="26613244"/>
<proteinExistence type="predicted"/>
<evidence type="ECO:0000313" key="1">
    <source>
        <dbReference type="EMBL" id="AKU44366.1"/>
    </source>
</evidence>
<accession>A0A0K1LP59</accession>
<reference evidence="1 2" key="1">
    <citation type="journal article" date="2015" name="Genome Announc.">
        <title>Complete Genome Sequence of Carbapenemase-Producing Klebsiella pneumoniae Myophage Matisse.</title>
        <authorList>
            <person name="Provasek V.E."/>
            <person name="Lessor L.E."/>
            <person name="Cahill J.L."/>
            <person name="Rasche E.S."/>
            <person name="Kuty Everett G.F."/>
        </authorList>
    </citation>
    <scope>NUCLEOTIDE SEQUENCE [LARGE SCALE GENOMIC DNA]</scope>
</reference>
<protein>
    <submittedName>
        <fullName evidence="1">Uncharacterized protein</fullName>
    </submittedName>
</protein>
<organism evidence="1 2">
    <name type="scientific">Klebsiella phage Matisse</name>
    <dbReference type="NCBI Taxonomy" id="1675607"/>
    <lineage>
        <taxon>Viruses</taxon>
        <taxon>Duplodnaviria</taxon>
        <taxon>Heunggongvirae</taxon>
        <taxon>Uroviricota</taxon>
        <taxon>Caudoviricetes</taxon>
        <taxon>Pantevenvirales</taxon>
        <taxon>Straboviridae</taxon>
        <taxon>Slopekvirus</taxon>
        <taxon>Slopekvirus matisse</taxon>
    </lineage>
</organism>
<gene>
    <name evidence="1" type="ORF">CPT_Matisse62</name>
</gene>
<sequence>MKLPKNTTLLTREKLHSVDWCPLDIMIFDIESRVINAKYQGCSIFSVEFEKIRGYDEKYKEKLKVMIEALGYIVTVEDNKMWIAI</sequence>
<dbReference type="EMBL" id="KT001918">
    <property type="protein sequence ID" value="AKU44366.1"/>
    <property type="molecule type" value="Genomic_DNA"/>
</dbReference>
<dbReference type="Proteomes" id="UP000203408">
    <property type="component" value="Segment"/>
</dbReference>